<proteinExistence type="predicted"/>
<dbReference type="GO" id="GO:0020037">
    <property type="term" value="F:heme binding"/>
    <property type="evidence" value="ECO:0007669"/>
    <property type="project" value="InterPro"/>
</dbReference>
<evidence type="ECO:0000313" key="3">
    <source>
        <dbReference type="Proteomes" id="UP000069620"/>
    </source>
</evidence>
<evidence type="ECO:0000256" key="1">
    <source>
        <dbReference type="SAM" id="Phobius"/>
    </source>
</evidence>
<dbReference type="Proteomes" id="UP000069620">
    <property type="component" value="Unassembled WGS sequence"/>
</dbReference>
<keyword evidence="1" id="KW-0472">Membrane</keyword>
<dbReference type="OrthoDB" id="3264463at2"/>
<dbReference type="InterPro" id="IPR002321">
    <property type="entry name" value="Cyt_c_II"/>
</dbReference>
<accession>A0A100W3R9</accession>
<dbReference type="GO" id="GO:0005506">
    <property type="term" value="F:iron ion binding"/>
    <property type="evidence" value="ECO:0007669"/>
    <property type="project" value="InterPro"/>
</dbReference>
<dbReference type="InterPro" id="IPR025447">
    <property type="entry name" value="DUF4192"/>
</dbReference>
<dbReference type="AlphaFoldDB" id="A0A100W3R9"/>
<name>A0A100W3R9_9MYCO</name>
<dbReference type="PROSITE" id="PS51009">
    <property type="entry name" value="CYTCII"/>
    <property type="match status" value="1"/>
</dbReference>
<gene>
    <name evidence="2" type="ORF">RMCB_5185</name>
</gene>
<evidence type="ECO:0000313" key="2">
    <source>
        <dbReference type="EMBL" id="GAS91089.1"/>
    </source>
</evidence>
<keyword evidence="1" id="KW-1133">Transmembrane helix</keyword>
<organism evidence="2 3">
    <name type="scientific">Mycolicibacterium brisbanense</name>
    <dbReference type="NCBI Taxonomy" id="146020"/>
    <lineage>
        <taxon>Bacteria</taxon>
        <taxon>Bacillati</taxon>
        <taxon>Actinomycetota</taxon>
        <taxon>Actinomycetes</taxon>
        <taxon>Mycobacteriales</taxon>
        <taxon>Mycobacteriaceae</taxon>
        <taxon>Mycolicibacterium</taxon>
    </lineage>
</organism>
<dbReference type="GO" id="GO:0009055">
    <property type="term" value="F:electron transfer activity"/>
    <property type="evidence" value="ECO:0007669"/>
    <property type="project" value="InterPro"/>
</dbReference>
<protein>
    <recommendedName>
        <fullName evidence="4">DUF4192 domain-containing protein</fullName>
    </recommendedName>
</protein>
<dbReference type="EMBL" id="BCSX01000045">
    <property type="protein sequence ID" value="GAS91089.1"/>
    <property type="molecule type" value="Genomic_DNA"/>
</dbReference>
<dbReference type="Pfam" id="PF13830">
    <property type="entry name" value="DUF4192"/>
    <property type="match status" value="1"/>
</dbReference>
<comment type="caution">
    <text evidence="2">The sequence shown here is derived from an EMBL/GenBank/DDBJ whole genome shotgun (WGS) entry which is preliminary data.</text>
</comment>
<reference evidence="3" key="2">
    <citation type="submission" date="2016-02" db="EMBL/GenBank/DDBJ databases">
        <title>Draft genome sequence of five rapidly growing Mycobacterium species.</title>
        <authorList>
            <person name="Katahira K."/>
            <person name="Gotou Y."/>
            <person name="Iida K."/>
            <person name="Ogura Y."/>
            <person name="Hayashi T."/>
        </authorList>
    </citation>
    <scope>NUCLEOTIDE SEQUENCE [LARGE SCALE GENOMIC DNA]</scope>
    <source>
        <strain evidence="3">JCM15654</strain>
    </source>
</reference>
<dbReference type="STRING" id="146020.RMCB_5185"/>
<dbReference type="RefSeq" id="WP_062831066.1">
    <property type="nucleotide sequence ID" value="NZ_BCSX01000045.1"/>
</dbReference>
<keyword evidence="3" id="KW-1185">Reference proteome</keyword>
<sequence length="355" mass="37591">MTYSSDSPDTEQFSLDRPGALIAALPAVLGFVPVHSLVLVTLDDGAVGCVMRVDLSPDMAPRIDHLAEVASAAEPQTAVAVFVDEKGADCQQCNDEFRELAGMLAERLADGGIELLGVHVVDRVEAGGIWHCADGCGSHGIVEDPSASPLAVAAVLDGRRLYRRREELQQIVEADSGRGARLARVIAELPAAPRTRGRAGARANIEAAMAVAGRFAEGRPPTDGEMARIAVALTDPQVRDTLYALAVGDSAAAAEALWAELARALPPPWRAEALVLLAFSAYVRGDGPLTGVSLDAALDCDPEHRMAGMLDTALQSGMRPEQVRELALSGYRQADRLGVRLPPRRTFGSVRPSRP</sequence>
<evidence type="ECO:0008006" key="4">
    <source>
        <dbReference type="Google" id="ProtNLM"/>
    </source>
</evidence>
<feature type="transmembrane region" description="Helical" evidence="1">
    <location>
        <begin position="20"/>
        <end position="42"/>
    </location>
</feature>
<keyword evidence="1" id="KW-0812">Transmembrane</keyword>
<reference evidence="3" key="1">
    <citation type="journal article" date="2016" name="Genome Announc.">
        <title>Draft Genome Sequences of Five Rapidly Growing Mycobacterium Species, M. thermoresistibile, M. fortuitum subsp. acetamidolyticum, M. canariasense, M. brisbanense, and M. novocastrense.</title>
        <authorList>
            <person name="Katahira K."/>
            <person name="Ogura Y."/>
            <person name="Gotoh Y."/>
            <person name="Hayashi T."/>
        </authorList>
    </citation>
    <scope>NUCLEOTIDE SEQUENCE [LARGE SCALE GENOMIC DNA]</scope>
    <source>
        <strain evidence="3">JCM15654</strain>
    </source>
</reference>